<protein>
    <submittedName>
        <fullName evidence="2">Uncharacterized protein</fullName>
    </submittedName>
</protein>
<dbReference type="AlphaFoldDB" id="A0A6B3NQN3"/>
<organism evidence="2">
    <name type="scientific">Symploca sp. SIO1C4</name>
    <dbReference type="NCBI Taxonomy" id="2607765"/>
    <lineage>
        <taxon>Bacteria</taxon>
        <taxon>Bacillati</taxon>
        <taxon>Cyanobacteriota</taxon>
        <taxon>Cyanophyceae</taxon>
        <taxon>Coleofasciculales</taxon>
        <taxon>Coleofasciculaceae</taxon>
        <taxon>Symploca</taxon>
    </lineage>
</organism>
<accession>A0A6B3NQN3</accession>
<feature type="region of interest" description="Disordered" evidence="1">
    <location>
        <begin position="70"/>
        <end position="93"/>
    </location>
</feature>
<name>A0A6B3NQN3_9CYAN</name>
<comment type="caution">
    <text evidence="2">The sequence shown here is derived from an EMBL/GenBank/DDBJ whole genome shotgun (WGS) entry which is preliminary data.</text>
</comment>
<feature type="compositionally biased region" description="Pro residues" evidence="1">
    <location>
        <begin position="1"/>
        <end position="14"/>
    </location>
</feature>
<feature type="region of interest" description="Disordered" evidence="1">
    <location>
        <begin position="1"/>
        <end position="21"/>
    </location>
</feature>
<dbReference type="EMBL" id="JAAHFQ010001256">
    <property type="protein sequence ID" value="NER32454.1"/>
    <property type="molecule type" value="Genomic_DNA"/>
</dbReference>
<proteinExistence type="predicted"/>
<reference evidence="2" key="1">
    <citation type="submission" date="2019-11" db="EMBL/GenBank/DDBJ databases">
        <title>Genomic insights into an expanded diversity of filamentous marine cyanobacteria reveals the extraordinary biosynthetic potential of Moorea and Okeania.</title>
        <authorList>
            <person name="Ferreira Leao T."/>
            <person name="Wang M."/>
            <person name="Moss N."/>
            <person name="Da Silva R."/>
            <person name="Sanders J."/>
            <person name="Nurk S."/>
            <person name="Gurevich A."/>
            <person name="Humphrey G."/>
            <person name="Reher R."/>
            <person name="Zhu Q."/>
            <person name="Belda-Ferre P."/>
            <person name="Glukhov E."/>
            <person name="Rex R."/>
            <person name="Dorrestein P.C."/>
            <person name="Knight R."/>
            <person name="Pevzner P."/>
            <person name="Gerwick W.H."/>
            <person name="Gerwick L."/>
        </authorList>
    </citation>
    <scope>NUCLEOTIDE SEQUENCE</scope>
    <source>
        <strain evidence="2">SIO1C4</strain>
    </source>
</reference>
<gene>
    <name evidence="2" type="ORF">F6J89_33900</name>
</gene>
<evidence type="ECO:0000313" key="2">
    <source>
        <dbReference type="EMBL" id="NER32454.1"/>
    </source>
</evidence>
<sequence length="183" mass="20452">MSPSPHLPLSPSPPLKTSQSQTCPAELETLTSVLLKDLPGYANRVIQRARRLERTVDNFSYVVVAGKPEFEPLPLGPTQPHSSASQTQEEEPQQVFFTTLERSYRRGKVLESQNFHRLFLIQTADGWRLVTMFSQIGSSQQGRSPTPPRESSNSVIGQAVNIWLRDCRAGTIKDQVKAINQLP</sequence>
<evidence type="ECO:0000256" key="1">
    <source>
        <dbReference type="SAM" id="MobiDB-lite"/>
    </source>
</evidence>